<evidence type="ECO:0000256" key="3">
    <source>
        <dbReference type="SAM" id="SignalP"/>
    </source>
</evidence>
<keyword evidence="2" id="KW-0812">Transmembrane</keyword>
<dbReference type="EMBL" id="LYBM01000074">
    <property type="protein sequence ID" value="ODA29233.1"/>
    <property type="molecule type" value="Genomic_DNA"/>
</dbReference>
<proteinExistence type="predicted"/>
<keyword evidence="3" id="KW-0732">Signal</keyword>
<comment type="caution">
    <text evidence="4">The sequence shown here is derived from an EMBL/GenBank/DDBJ whole genome shotgun (WGS) entry which is preliminary data.</text>
</comment>
<accession>A0A1C3E7M6</accession>
<dbReference type="STRING" id="1080227.A8L45_22525"/>
<organism evidence="4 5">
    <name type="scientific">Veronia pacifica</name>
    <dbReference type="NCBI Taxonomy" id="1080227"/>
    <lineage>
        <taxon>Bacteria</taxon>
        <taxon>Pseudomonadati</taxon>
        <taxon>Pseudomonadota</taxon>
        <taxon>Gammaproteobacteria</taxon>
        <taxon>Vibrionales</taxon>
        <taxon>Vibrionaceae</taxon>
        <taxon>Veronia</taxon>
    </lineage>
</organism>
<keyword evidence="5" id="KW-1185">Reference proteome</keyword>
<evidence type="ECO:0000313" key="4">
    <source>
        <dbReference type="EMBL" id="ODA29233.1"/>
    </source>
</evidence>
<keyword evidence="2" id="KW-0472">Membrane</keyword>
<feature type="transmembrane region" description="Helical" evidence="2">
    <location>
        <begin position="123"/>
        <end position="145"/>
    </location>
</feature>
<reference evidence="4 5" key="1">
    <citation type="submission" date="2016-05" db="EMBL/GenBank/DDBJ databases">
        <title>Genomic Taxonomy of the Vibrionaceae.</title>
        <authorList>
            <person name="Gomez-Gil B."/>
            <person name="Enciso-Ibarra J."/>
        </authorList>
    </citation>
    <scope>NUCLEOTIDE SEQUENCE [LARGE SCALE GENOMIC DNA]</scope>
    <source>
        <strain evidence="4 5">CAIM 1920</strain>
    </source>
</reference>
<feature type="chain" id="PRO_5008672855" evidence="3">
    <location>
        <begin position="21"/>
        <end position="581"/>
    </location>
</feature>
<dbReference type="Proteomes" id="UP000094936">
    <property type="component" value="Unassembled WGS sequence"/>
</dbReference>
<sequence>MKKRVSLCAAALLAASTSHIAIAEKDQTSPDALVPVVQQNPNHYYFDQLLKINTEMAKLQVQLNHLSDDDESKVLKEELKKLENQLVNINTKLTEQSKVIEGFEKLQSSFDTRVSDISSSTNYWGILFTMLAALAGLASLIGATLKAKDVAKKKMDEFISENAATLLKPVEAEQERMKGEIATLLEKARKATQNLHDELESQKQLAEEERQHISSLTQQAVKDITENKSVSEDVLNELQKRIRFKPKKTPEDWYQSAISLVETEPTKALEQFNKALSDFEFVTDEEKTLQAKIMFAKAFCYSETELEIQAYDELINIFADDNTTEIQVQVAIAMVNKAIISNTSELEMEAYDKAIAEFADNHNPEIQAQVAKAMVNKAIISATSKLEIATYDKAIAKFADNHNPEIQVQVAKAMYNTAITLPTPELQIATYDDVISTFADNDNTEIQRLVTGSLAGKAEISILIEPPEQALNSIRKVEETTSSDGNLEFLAVMKFLRFVLDNCTIQDAFGAIASIPSHKDISWQFSELADYFKDNFEGEKLGQINTVVDFFEDHKDIHKLADDLNLQVALPETEEDKETES</sequence>
<keyword evidence="1" id="KW-0175">Coiled coil</keyword>
<evidence type="ECO:0000256" key="1">
    <source>
        <dbReference type="SAM" id="Coils"/>
    </source>
</evidence>
<dbReference type="RefSeq" id="WP_068905595.1">
    <property type="nucleotide sequence ID" value="NZ_JBHUIF010000009.1"/>
</dbReference>
<evidence type="ECO:0000256" key="2">
    <source>
        <dbReference type="SAM" id="Phobius"/>
    </source>
</evidence>
<protein>
    <submittedName>
        <fullName evidence="4">Uncharacterized protein</fullName>
    </submittedName>
</protein>
<dbReference type="AlphaFoldDB" id="A0A1C3E7M6"/>
<evidence type="ECO:0000313" key="5">
    <source>
        <dbReference type="Proteomes" id="UP000094936"/>
    </source>
</evidence>
<dbReference type="SUPFAM" id="SSF48371">
    <property type="entry name" value="ARM repeat"/>
    <property type="match status" value="1"/>
</dbReference>
<feature type="signal peptide" evidence="3">
    <location>
        <begin position="1"/>
        <end position="20"/>
    </location>
</feature>
<feature type="coiled-coil region" evidence="1">
    <location>
        <begin position="174"/>
        <end position="241"/>
    </location>
</feature>
<dbReference type="InterPro" id="IPR016024">
    <property type="entry name" value="ARM-type_fold"/>
</dbReference>
<feature type="coiled-coil region" evidence="1">
    <location>
        <begin position="49"/>
        <end position="99"/>
    </location>
</feature>
<gene>
    <name evidence="4" type="ORF">A8L45_22525</name>
</gene>
<keyword evidence="2" id="KW-1133">Transmembrane helix</keyword>
<name>A0A1C3E7M6_9GAMM</name>